<dbReference type="GO" id="GO:0006270">
    <property type="term" value="P:DNA replication initiation"/>
    <property type="evidence" value="ECO:0007669"/>
    <property type="project" value="InterPro"/>
</dbReference>
<evidence type="ECO:0000313" key="3">
    <source>
        <dbReference type="Proteomes" id="UP000051934"/>
    </source>
</evidence>
<gene>
    <name evidence="2" type="ORF">ABR69_08155</name>
</gene>
<evidence type="ECO:0000313" key="2">
    <source>
        <dbReference type="EMBL" id="KRO71248.1"/>
    </source>
</evidence>
<sequence>MQKIDAMVAQGRAALQNDSDNSTTAVGQADLAQPERSSASSSPSDDLDHIAAINRVFSQLQFAYHNQYYRAFPDVDSETIAKKYWLSCLEDYAPQQIVAATKTIVRSQTFLPSLAELIKACERGGDLFGLPSARDAYFEACSAPSPKKDFAWSHPAVYYAGRAAGWYTLANEGQRRGQPIFEHHYQVFCRRVMRGENLEGLSPTPLPSRVNKRLDPAEAKARFAKLRAELEL</sequence>
<reference evidence="2 3" key="1">
    <citation type="submission" date="2015-10" db="EMBL/GenBank/DDBJ databases">
        <title>Metagenome-Assembled Genomes uncover a global brackish microbiome.</title>
        <authorList>
            <person name="Hugerth L.W."/>
            <person name="Larsson J."/>
            <person name="Alneberg J."/>
            <person name="Lindh M.V."/>
            <person name="Legrand C."/>
            <person name="Pinhassi J."/>
            <person name="Andersson A.F."/>
        </authorList>
    </citation>
    <scope>NUCLEOTIDE SEQUENCE [LARGE SCALE GENOMIC DNA]</scope>
    <source>
        <strain evidence="2">BACL4 MAG-120507-bin80</strain>
    </source>
</reference>
<protein>
    <submittedName>
        <fullName evidence="2">Uncharacterized protein</fullName>
    </submittedName>
</protein>
<evidence type="ECO:0000256" key="1">
    <source>
        <dbReference type="SAM" id="MobiDB-lite"/>
    </source>
</evidence>
<organism evidence="2 3">
    <name type="scientific">OM182 bacterium BACL3 MAG-120507-bin80</name>
    <dbReference type="NCBI Taxonomy" id="1655577"/>
    <lineage>
        <taxon>Bacteria</taxon>
        <taxon>Pseudomonadati</taxon>
        <taxon>Pseudomonadota</taxon>
        <taxon>Gammaproteobacteria</taxon>
        <taxon>OMG group</taxon>
        <taxon>OM182 clade</taxon>
    </lineage>
</organism>
<dbReference type="Pfam" id="PF06992">
    <property type="entry name" value="Phage_lambda_P"/>
    <property type="match status" value="1"/>
</dbReference>
<dbReference type="AlphaFoldDB" id="A0A0R2SDP4"/>
<feature type="compositionally biased region" description="Polar residues" evidence="1">
    <location>
        <begin position="16"/>
        <end position="26"/>
    </location>
</feature>
<name>A0A0R2SDP4_9GAMM</name>
<dbReference type="Proteomes" id="UP000051934">
    <property type="component" value="Unassembled WGS sequence"/>
</dbReference>
<accession>A0A0R2SDP4</accession>
<dbReference type="EMBL" id="LIBB01000213">
    <property type="protein sequence ID" value="KRO71248.1"/>
    <property type="molecule type" value="Genomic_DNA"/>
</dbReference>
<dbReference type="InterPro" id="IPR009731">
    <property type="entry name" value="P-like"/>
</dbReference>
<proteinExistence type="predicted"/>
<feature type="region of interest" description="Disordered" evidence="1">
    <location>
        <begin position="12"/>
        <end position="45"/>
    </location>
</feature>
<comment type="caution">
    <text evidence="2">The sequence shown here is derived from an EMBL/GenBank/DDBJ whole genome shotgun (WGS) entry which is preliminary data.</text>
</comment>